<dbReference type="GO" id="GO:0004672">
    <property type="term" value="F:protein kinase activity"/>
    <property type="evidence" value="ECO:0007669"/>
    <property type="project" value="InterPro"/>
</dbReference>
<dbReference type="Pfam" id="PF00069">
    <property type="entry name" value="Pkinase"/>
    <property type="match status" value="1"/>
</dbReference>
<keyword evidence="8" id="KW-1185">Reference proteome</keyword>
<keyword evidence="4" id="KW-0067">ATP-binding</keyword>
<accession>A0A6A5WI21</accession>
<dbReference type="InterPro" id="IPR050339">
    <property type="entry name" value="CC_SR_Kinase"/>
</dbReference>
<evidence type="ECO:0000313" key="7">
    <source>
        <dbReference type="EMBL" id="KAF1997306.1"/>
    </source>
</evidence>
<dbReference type="InterPro" id="IPR000719">
    <property type="entry name" value="Prot_kinase_dom"/>
</dbReference>
<dbReference type="GO" id="GO:0005634">
    <property type="term" value="C:nucleus"/>
    <property type="evidence" value="ECO:0007669"/>
    <property type="project" value="TreeGrafter"/>
</dbReference>
<evidence type="ECO:0000256" key="2">
    <source>
        <dbReference type="ARBA" id="ARBA00022741"/>
    </source>
</evidence>
<organism evidence="7 8">
    <name type="scientific">Amniculicola lignicola CBS 123094</name>
    <dbReference type="NCBI Taxonomy" id="1392246"/>
    <lineage>
        <taxon>Eukaryota</taxon>
        <taxon>Fungi</taxon>
        <taxon>Dikarya</taxon>
        <taxon>Ascomycota</taxon>
        <taxon>Pezizomycotina</taxon>
        <taxon>Dothideomycetes</taxon>
        <taxon>Pleosporomycetidae</taxon>
        <taxon>Pleosporales</taxon>
        <taxon>Amniculicolaceae</taxon>
        <taxon>Amniculicola</taxon>
    </lineage>
</organism>
<dbReference type="PANTHER" id="PTHR11042">
    <property type="entry name" value="EUKARYOTIC TRANSLATION INITIATION FACTOR 2-ALPHA KINASE EIF2-ALPHA KINASE -RELATED"/>
    <property type="match status" value="1"/>
</dbReference>
<sequence length="669" mass="76195">MFPYPSVANQLQRAAGESTQFNAVSQSYSQLYNHPSSPTERHTISDASESSLNSIQNYMTDMIQRANFNTTYDYFGSKEAFPEFKKQQSAQTFFCTGKAFRAIWPRIPGTGYPVQRFVVIKEGSDSCECLRLRTYGGHGVGRPGTVKRHHAIVYTGDIPPAPLLNELPDRHEIGMVDSVRVKPLRPWESLDPSTRINLRTTYTVAHDLRVAEIGDVAEGYLWKLIHNFHALRGISSSDGKVIHRVPLVHHEIQRELEDPYRFIALLGRGSFGHVDQVEGRFKNNAVFARKLIRLPIALHKRATAIENIKKEARIMDSLRHHHIVTVVETYEWRQYFGIIMLPIAESDLATTLDNIDSAVGKEREELLRPLPGWCACLIHTIHYIHENIVRHKDIKPHNILIKDGKVLLTDFGLAEDMKGEDETGTDGSVGLHTARYSAPEVRKDSTRRGRSADIFSLGCVLLELATVTILSPGARSSLRNYHGQNGSTSYSDSPSFIANWILHLAFTSLSRALELTPDPPPELSRTVDQEESIDVPLLRKIMLYGACDQNNVWNIKLKQVYTGLLISDLVLLMMNPEPVERATAQQLVRIIDAPKFDYNFFIHAKSCTNCQVRQHTEDLRISNRTGIQYRRWWAPKRFVTDPEKILGENLLKDWNEAKELWIRYRDEPE</sequence>
<dbReference type="InterPro" id="IPR008271">
    <property type="entry name" value="Ser/Thr_kinase_AS"/>
</dbReference>
<keyword evidence="1" id="KW-0808">Transferase</keyword>
<feature type="domain" description="Protein kinase" evidence="6">
    <location>
        <begin position="260"/>
        <end position="601"/>
    </location>
</feature>
<dbReference type="EMBL" id="ML977615">
    <property type="protein sequence ID" value="KAF1997306.1"/>
    <property type="molecule type" value="Genomic_DNA"/>
</dbReference>
<dbReference type="InterPro" id="IPR011009">
    <property type="entry name" value="Kinase-like_dom_sf"/>
</dbReference>
<reference evidence="7" key="1">
    <citation type="journal article" date="2020" name="Stud. Mycol.">
        <title>101 Dothideomycetes genomes: a test case for predicting lifestyles and emergence of pathogens.</title>
        <authorList>
            <person name="Haridas S."/>
            <person name="Albert R."/>
            <person name="Binder M."/>
            <person name="Bloem J."/>
            <person name="Labutti K."/>
            <person name="Salamov A."/>
            <person name="Andreopoulos B."/>
            <person name="Baker S."/>
            <person name="Barry K."/>
            <person name="Bills G."/>
            <person name="Bluhm B."/>
            <person name="Cannon C."/>
            <person name="Castanera R."/>
            <person name="Culley D."/>
            <person name="Daum C."/>
            <person name="Ezra D."/>
            <person name="Gonzalez J."/>
            <person name="Henrissat B."/>
            <person name="Kuo A."/>
            <person name="Liang C."/>
            <person name="Lipzen A."/>
            <person name="Lutzoni F."/>
            <person name="Magnuson J."/>
            <person name="Mondo S."/>
            <person name="Nolan M."/>
            <person name="Ohm R."/>
            <person name="Pangilinan J."/>
            <person name="Park H.-J."/>
            <person name="Ramirez L."/>
            <person name="Alfaro M."/>
            <person name="Sun H."/>
            <person name="Tritt A."/>
            <person name="Yoshinaga Y."/>
            <person name="Zwiers L.-H."/>
            <person name="Turgeon B."/>
            <person name="Goodwin S."/>
            <person name="Spatafora J."/>
            <person name="Crous P."/>
            <person name="Grigoriev I."/>
        </authorList>
    </citation>
    <scope>NUCLEOTIDE SEQUENCE</scope>
    <source>
        <strain evidence="7">CBS 123094</strain>
    </source>
</reference>
<evidence type="ECO:0000256" key="4">
    <source>
        <dbReference type="ARBA" id="ARBA00022840"/>
    </source>
</evidence>
<evidence type="ECO:0000256" key="3">
    <source>
        <dbReference type="ARBA" id="ARBA00022777"/>
    </source>
</evidence>
<dbReference type="InterPro" id="IPR046497">
    <property type="entry name" value="DUF6590"/>
</dbReference>
<dbReference type="Pfam" id="PF20233">
    <property type="entry name" value="DUF6590"/>
    <property type="match status" value="1"/>
</dbReference>
<dbReference type="Proteomes" id="UP000799779">
    <property type="component" value="Unassembled WGS sequence"/>
</dbReference>
<keyword evidence="2" id="KW-0547">Nucleotide-binding</keyword>
<evidence type="ECO:0000259" key="6">
    <source>
        <dbReference type="PROSITE" id="PS50011"/>
    </source>
</evidence>
<name>A0A6A5WI21_9PLEO</name>
<keyword evidence="3 7" id="KW-0418">Kinase</keyword>
<dbReference type="AlphaFoldDB" id="A0A6A5WI21"/>
<dbReference type="Gene3D" id="1.10.510.10">
    <property type="entry name" value="Transferase(Phosphotransferase) domain 1"/>
    <property type="match status" value="1"/>
</dbReference>
<dbReference type="PROSITE" id="PS50011">
    <property type="entry name" value="PROTEIN_KINASE_DOM"/>
    <property type="match status" value="1"/>
</dbReference>
<dbReference type="CDD" id="cd00180">
    <property type="entry name" value="PKc"/>
    <property type="match status" value="1"/>
</dbReference>
<dbReference type="GO" id="GO:0005524">
    <property type="term" value="F:ATP binding"/>
    <property type="evidence" value="ECO:0007669"/>
    <property type="project" value="UniProtKB-KW"/>
</dbReference>
<proteinExistence type="inferred from homology"/>
<dbReference type="GO" id="GO:0005737">
    <property type="term" value="C:cytoplasm"/>
    <property type="evidence" value="ECO:0007669"/>
    <property type="project" value="TreeGrafter"/>
</dbReference>
<dbReference type="PROSITE" id="PS00108">
    <property type="entry name" value="PROTEIN_KINASE_ST"/>
    <property type="match status" value="1"/>
</dbReference>
<protein>
    <submittedName>
        <fullName evidence="7">Kinase-like protein</fullName>
    </submittedName>
</protein>
<dbReference type="Gene3D" id="3.30.200.20">
    <property type="entry name" value="Phosphorylase Kinase, domain 1"/>
    <property type="match status" value="1"/>
</dbReference>
<evidence type="ECO:0000256" key="5">
    <source>
        <dbReference type="ARBA" id="ARBA00037982"/>
    </source>
</evidence>
<evidence type="ECO:0000256" key="1">
    <source>
        <dbReference type="ARBA" id="ARBA00022679"/>
    </source>
</evidence>
<comment type="similarity">
    <text evidence="5">Belongs to the protein kinase superfamily. Ser/Thr protein kinase family. GCN2 subfamily.</text>
</comment>
<dbReference type="SMART" id="SM00220">
    <property type="entry name" value="S_TKc"/>
    <property type="match status" value="1"/>
</dbReference>
<gene>
    <name evidence="7" type="ORF">P154DRAFT_579056</name>
</gene>
<evidence type="ECO:0000313" key="8">
    <source>
        <dbReference type="Proteomes" id="UP000799779"/>
    </source>
</evidence>
<dbReference type="SUPFAM" id="SSF56112">
    <property type="entry name" value="Protein kinase-like (PK-like)"/>
    <property type="match status" value="1"/>
</dbReference>
<dbReference type="OrthoDB" id="4062651at2759"/>